<feature type="binding site" evidence="2">
    <location>
        <position position="44"/>
    </location>
    <ligand>
        <name>substrate</name>
    </ligand>
</feature>
<dbReference type="InterPro" id="IPR012354">
    <property type="entry name" value="Esterase_lipase"/>
</dbReference>
<dbReference type="InterPro" id="IPR051049">
    <property type="entry name" value="Dienelactone_hydrolase-like"/>
</dbReference>
<dbReference type="PIRSF" id="PIRSF017388">
    <property type="entry name" value="Esterase_lipase"/>
    <property type="match status" value="1"/>
</dbReference>
<feature type="active site" description="Charge relay system" evidence="1">
    <location>
        <position position="212"/>
    </location>
</feature>
<feature type="binding site" evidence="2">
    <location>
        <position position="118"/>
    </location>
    <ligand>
        <name>substrate</name>
    </ligand>
</feature>
<feature type="active site" description="Nucleophile" evidence="1">
    <location>
        <position position="117"/>
    </location>
</feature>
<evidence type="ECO:0000313" key="5">
    <source>
        <dbReference type="Proteomes" id="UP000625316"/>
    </source>
</evidence>
<dbReference type="GO" id="GO:0052689">
    <property type="term" value="F:carboxylic ester hydrolase activity"/>
    <property type="evidence" value="ECO:0007669"/>
    <property type="project" value="InterPro"/>
</dbReference>
<dbReference type="RefSeq" id="WP_264325518.1">
    <property type="nucleotide sequence ID" value="NZ_JADEXQ010000041.1"/>
</dbReference>
<keyword evidence="4" id="KW-0378">Hydrolase</keyword>
<gene>
    <name evidence="4" type="ORF">IQ266_13210</name>
</gene>
<dbReference type="PANTHER" id="PTHR46623:SF6">
    <property type="entry name" value="ALPHA_BETA-HYDROLASES SUPERFAMILY PROTEIN"/>
    <property type="match status" value="1"/>
</dbReference>
<evidence type="ECO:0000256" key="1">
    <source>
        <dbReference type="PIRSR" id="PIRSR017388-1"/>
    </source>
</evidence>
<comment type="caution">
    <text evidence="4">The sequence shown here is derived from an EMBL/GenBank/DDBJ whole genome shotgun (WGS) entry which is preliminary data.</text>
</comment>
<accession>A0A928VLT9</accession>
<dbReference type="AlphaFoldDB" id="A0A928VLT9"/>
<sequence length="272" mass="29787">MHNQPYFSGFAPLPTGSDRWLMSDAQPHYLNPDADTLVICIHGFTGTTYEVYPAAQAIAQQGYAAVSPLLPGHGYKDLAEQKQQFARITKDGMLMAMRSEIRQARQKHQRVGLFGFSMGGAIALTMAAEGLVDAVAVAAPALQLPTRAEVLIPLLSGAKFFLDAPTQVDFPTSNYKFHHSRALRTLWQLARHGRKQLPKIQCPVFAVHSENDPTIPATVLPLMQQKIPTKIQTAWFNDSGHIMLRDVSGAEVAAAIAAFFTMEFGNTTAILN</sequence>
<evidence type="ECO:0000259" key="3">
    <source>
        <dbReference type="Pfam" id="PF12146"/>
    </source>
</evidence>
<dbReference type="InterPro" id="IPR022742">
    <property type="entry name" value="Hydrolase_4"/>
</dbReference>
<dbReference type="InterPro" id="IPR029058">
    <property type="entry name" value="AB_hydrolase_fold"/>
</dbReference>
<reference evidence="4" key="1">
    <citation type="submission" date="2020-10" db="EMBL/GenBank/DDBJ databases">
        <authorList>
            <person name="Castelo-Branco R."/>
            <person name="Eusebio N."/>
            <person name="Adriana R."/>
            <person name="Vieira A."/>
            <person name="Brugerolle De Fraissinette N."/>
            <person name="Rezende De Castro R."/>
            <person name="Schneider M.P."/>
            <person name="Vasconcelos V."/>
            <person name="Leao P.N."/>
        </authorList>
    </citation>
    <scope>NUCLEOTIDE SEQUENCE</scope>
    <source>
        <strain evidence="4">LEGE 11480</strain>
    </source>
</reference>
<dbReference type="Pfam" id="PF12146">
    <property type="entry name" value="Hydrolase_4"/>
    <property type="match status" value="1"/>
</dbReference>
<dbReference type="SUPFAM" id="SSF53474">
    <property type="entry name" value="alpha/beta-Hydrolases"/>
    <property type="match status" value="1"/>
</dbReference>
<dbReference type="EMBL" id="JADEXQ010000041">
    <property type="protein sequence ID" value="MBE9030690.1"/>
    <property type="molecule type" value="Genomic_DNA"/>
</dbReference>
<keyword evidence="5" id="KW-1185">Reference proteome</keyword>
<organism evidence="4 5">
    <name type="scientific">Romeriopsis navalis LEGE 11480</name>
    <dbReference type="NCBI Taxonomy" id="2777977"/>
    <lineage>
        <taxon>Bacteria</taxon>
        <taxon>Bacillati</taxon>
        <taxon>Cyanobacteriota</taxon>
        <taxon>Cyanophyceae</taxon>
        <taxon>Leptolyngbyales</taxon>
        <taxon>Leptolyngbyaceae</taxon>
        <taxon>Romeriopsis</taxon>
        <taxon>Romeriopsis navalis</taxon>
    </lineage>
</organism>
<feature type="domain" description="Serine aminopeptidase S33" evidence="3">
    <location>
        <begin position="34"/>
        <end position="246"/>
    </location>
</feature>
<evidence type="ECO:0000256" key="2">
    <source>
        <dbReference type="PIRSR" id="PIRSR017388-2"/>
    </source>
</evidence>
<dbReference type="Proteomes" id="UP000625316">
    <property type="component" value="Unassembled WGS sequence"/>
</dbReference>
<proteinExistence type="predicted"/>
<name>A0A928VLT9_9CYAN</name>
<dbReference type="PANTHER" id="PTHR46623">
    <property type="entry name" value="CARBOXYMETHYLENEBUTENOLIDASE-RELATED"/>
    <property type="match status" value="1"/>
</dbReference>
<dbReference type="Gene3D" id="3.40.50.1820">
    <property type="entry name" value="alpha/beta hydrolase"/>
    <property type="match status" value="1"/>
</dbReference>
<protein>
    <submittedName>
        <fullName evidence="4">Alpha/beta fold hydrolase</fullName>
    </submittedName>
</protein>
<evidence type="ECO:0000313" key="4">
    <source>
        <dbReference type="EMBL" id="MBE9030690.1"/>
    </source>
</evidence>
<feature type="active site" description="Charge relay system" evidence="1">
    <location>
        <position position="241"/>
    </location>
</feature>